<protein>
    <submittedName>
        <fullName evidence="2">Putative helix-turn-helix domain-containing protein</fullName>
    </submittedName>
</protein>
<reference evidence="2 3" key="1">
    <citation type="submission" date="2014-07" db="EMBL/GenBank/DDBJ databases">
        <title>Whole Genome Sequence of the Amycolatopsis methanolica 239.</title>
        <authorList>
            <person name="Tang B."/>
        </authorList>
    </citation>
    <scope>NUCLEOTIDE SEQUENCE [LARGE SCALE GENOMIC DNA]</scope>
    <source>
        <strain evidence="2 3">239</strain>
    </source>
</reference>
<dbReference type="HOGENOM" id="CLU_1792430_0_0_11"/>
<evidence type="ECO:0000313" key="3">
    <source>
        <dbReference type="Proteomes" id="UP000062973"/>
    </source>
</evidence>
<accession>A0A076MR20</accession>
<gene>
    <name evidence="2" type="ORF">AMETH_3236</name>
</gene>
<feature type="compositionally biased region" description="Basic and acidic residues" evidence="1">
    <location>
        <begin position="126"/>
        <end position="144"/>
    </location>
</feature>
<dbReference type="Proteomes" id="UP000062973">
    <property type="component" value="Chromosome"/>
</dbReference>
<organism evidence="2 3">
    <name type="scientific">Amycolatopsis methanolica 239</name>
    <dbReference type="NCBI Taxonomy" id="1068978"/>
    <lineage>
        <taxon>Bacteria</taxon>
        <taxon>Bacillati</taxon>
        <taxon>Actinomycetota</taxon>
        <taxon>Actinomycetes</taxon>
        <taxon>Pseudonocardiales</taxon>
        <taxon>Pseudonocardiaceae</taxon>
        <taxon>Amycolatopsis</taxon>
        <taxon>Amycolatopsis methanolica group</taxon>
    </lineage>
</organism>
<sequence length="144" mass="15094">MAHQDVVRGPAAAKLRAERGQLADEFAQCPVTALAPDLGAQQGGGGGSGGVPADEEILRAGVEEDVAGKVGRPRWAAVALSNIGASRARARGLPATTSVRPVRTNAEDIVMESSSHWTRAGISTSRRRDGVRISSRDDRARSDR</sequence>
<name>A0A076MR20_AMYME</name>
<evidence type="ECO:0000256" key="1">
    <source>
        <dbReference type="SAM" id="MobiDB-lite"/>
    </source>
</evidence>
<dbReference type="eggNOG" id="ENOG503264W">
    <property type="taxonomic scope" value="Bacteria"/>
</dbReference>
<evidence type="ECO:0000313" key="2">
    <source>
        <dbReference type="EMBL" id="AIJ23328.1"/>
    </source>
</evidence>
<keyword evidence="3" id="KW-1185">Reference proteome</keyword>
<dbReference type="PATRIC" id="fig|1068978.7.peg.3454"/>
<proteinExistence type="predicted"/>
<dbReference type="EMBL" id="CP009110">
    <property type="protein sequence ID" value="AIJ23328.1"/>
    <property type="molecule type" value="Genomic_DNA"/>
</dbReference>
<dbReference type="KEGG" id="amq:AMETH_3236"/>
<dbReference type="AlphaFoldDB" id="A0A076MR20"/>
<feature type="region of interest" description="Disordered" evidence="1">
    <location>
        <begin position="120"/>
        <end position="144"/>
    </location>
</feature>
<dbReference type="STRING" id="1068978.AMETH_3236"/>